<evidence type="ECO:0000313" key="1">
    <source>
        <dbReference type="EMBL" id="EZA58224.1"/>
    </source>
</evidence>
<gene>
    <name evidence="1" type="ORF">X777_01587</name>
</gene>
<proteinExistence type="predicted"/>
<evidence type="ECO:0008006" key="3">
    <source>
        <dbReference type="Google" id="ProtNLM"/>
    </source>
</evidence>
<dbReference type="EMBL" id="KK107129">
    <property type="protein sequence ID" value="EZA58224.1"/>
    <property type="molecule type" value="Genomic_DNA"/>
</dbReference>
<evidence type="ECO:0000313" key="2">
    <source>
        <dbReference type="Proteomes" id="UP000053097"/>
    </source>
</evidence>
<reference evidence="1 2" key="1">
    <citation type="journal article" date="2014" name="Curr. Biol.">
        <title>The genome of the clonal raider ant Cerapachys biroi.</title>
        <authorList>
            <person name="Oxley P.R."/>
            <person name="Ji L."/>
            <person name="Fetter-Pruneda I."/>
            <person name="McKenzie S.K."/>
            <person name="Li C."/>
            <person name="Hu H."/>
            <person name="Zhang G."/>
            <person name="Kronauer D.J."/>
        </authorList>
    </citation>
    <scope>NUCLEOTIDE SEQUENCE [LARGE SCALE GENOMIC DNA]</scope>
</reference>
<name>A0A026WSZ9_OOCBI</name>
<accession>A0A026WSZ9</accession>
<dbReference type="Proteomes" id="UP000053097">
    <property type="component" value="Unassembled WGS sequence"/>
</dbReference>
<sequence>MCREWFRRFKSGDYDPYDKQRSGQSKNLKIPNCNVCWMKTLLKHLKNWLNSSMLTSQQYPDVCMPWGRYRKKENGCHTS</sequence>
<dbReference type="AlphaFoldDB" id="A0A026WSZ9"/>
<keyword evidence="2" id="KW-1185">Reference proteome</keyword>
<protein>
    <recommendedName>
        <fullName evidence="3">Mos1 transposase HTH domain-containing protein</fullName>
    </recommendedName>
</protein>
<organism evidence="1 2">
    <name type="scientific">Ooceraea biroi</name>
    <name type="common">Clonal raider ant</name>
    <name type="synonym">Cerapachys biroi</name>
    <dbReference type="NCBI Taxonomy" id="2015173"/>
    <lineage>
        <taxon>Eukaryota</taxon>
        <taxon>Metazoa</taxon>
        <taxon>Ecdysozoa</taxon>
        <taxon>Arthropoda</taxon>
        <taxon>Hexapoda</taxon>
        <taxon>Insecta</taxon>
        <taxon>Pterygota</taxon>
        <taxon>Neoptera</taxon>
        <taxon>Endopterygota</taxon>
        <taxon>Hymenoptera</taxon>
        <taxon>Apocrita</taxon>
        <taxon>Aculeata</taxon>
        <taxon>Formicoidea</taxon>
        <taxon>Formicidae</taxon>
        <taxon>Dorylinae</taxon>
        <taxon>Ooceraea</taxon>
    </lineage>
</organism>